<dbReference type="GO" id="GO:0004714">
    <property type="term" value="F:transmembrane receptor protein tyrosine kinase activity"/>
    <property type="evidence" value="ECO:0007669"/>
    <property type="project" value="TreeGrafter"/>
</dbReference>
<keyword evidence="12" id="KW-1185">Reference proteome</keyword>
<proteinExistence type="predicted"/>
<evidence type="ECO:0000259" key="9">
    <source>
        <dbReference type="PROSITE" id="PS50011"/>
    </source>
</evidence>
<keyword evidence="6" id="KW-0067">ATP-binding</keyword>
<dbReference type="Pfam" id="PF07714">
    <property type="entry name" value="PK_Tyr_Ser-Thr"/>
    <property type="match status" value="1"/>
</dbReference>
<dbReference type="PROSITE" id="PS50011">
    <property type="entry name" value="PROTEIN_KINASE_DOM"/>
    <property type="match status" value="1"/>
</dbReference>
<dbReference type="PANTHER" id="PTHR24416:SF611">
    <property type="entry name" value="TYROSINE-PROTEIN KINASE TRANSMEMBRANE RECEPTOR ROR"/>
    <property type="match status" value="1"/>
</dbReference>
<keyword evidence="3 8" id="KW-1133">Transmembrane helix</keyword>
<keyword evidence="4 8" id="KW-0472">Membrane</keyword>
<sequence length="534" mass="59532">MTAWKRISKGEKNTGKKKYDNFEISSVDGDFSLIIKDVHLSDEGTYICKDRDRLANATVSIGVLPYVYLSVKQSEATQASQTSTEVNITCSAYNARPAVSVFELSVIGSEKTVNITDDKSNLNEDGNTYNSSASLPYIMSSEEMSVCCRIFRDGLSLNHIENFNRPRCNIAITGQEVRCACQGYPPVDTYCMDFNGHIHEGVLDIKESNLANITCFGRNGIGTGRSGLLLPGDKTTLTIAAIFVTTALVLTVIVVALIYIIHRIGSRKKESCAPVKWRKREKNENTTKHQINMQNNDVLETDELNYYSAADVTEGRSPVIIDEKDISIINSMKMGKIYNRWLGTVNRPSGSNTCVVITSVTENVKRTNDIQWEAFLRKCLQLPESKNLTNIEAISIQSIEKRNIYCCSSLSDVIKHVTGLLEGMHIINKYGFLHPGLTTRKLLVTTDGQLKLYDFCLAGDASSIADLKRSTMILATLNQFPPETLISSEYTESSDVWSLAVTIWEIMSDGKTKTYCYSSMDTKVKENIQIGYRE</sequence>
<dbReference type="OrthoDB" id="6159398at2759"/>
<feature type="binding site" evidence="6">
    <location>
        <position position="440"/>
    </location>
    <ligand>
        <name>ATP</name>
        <dbReference type="ChEBI" id="CHEBI:30616"/>
    </ligand>
</feature>
<dbReference type="AlphaFoldDB" id="A0A2G8KM30"/>
<dbReference type="InterPro" id="IPR050122">
    <property type="entry name" value="RTK"/>
</dbReference>
<dbReference type="InterPro" id="IPR036179">
    <property type="entry name" value="Ig-like_dom_sf"/>
</dbReference>
<feature type="domain" description="Protein kinase" evidence="9">
    <location>
        <begin position="215"/>
        <end position="534"/>
    </location>
</feature>
<feature type="domain" description="Ig-like" evidence="10">
    <location>
        <begin position="1"/>
        <end position="60"/>
    </location>
</feature>
<dbReference type="GO" id="GO:0043235">
    <property type="term" value="C:receptor complex"/>
    <property type="evidence" value="ECO:0007669"/>
    <property type="project" value="TreeGrafter"/>
</dbReference>
<dbReference type="SUPFAM" id="SSF48726">
    <property type="entry name" value="Immunoglobulin"/>
    <property type="match status" value="1"/>
</dbReference>
<keyword evidence="2 8" id="KW-0812">Transmembrane</keyword>
<evidence type="ECO:0000256" key="5">
    <source>
        <dbReference type="ARBA" id="ARBA00023180"/>
    </source>
</evidence>
<dbReference type="Gene3D" id="2.60.40.10">
    <property type="entry name" value="Immunoglobulins"/>
    <property type="match status" value="1"/>
</dbReference>
<evidence type="ECO:0000259" key="10">
    <source>
        <dbReference type="PROSITE" id="PS50835"/>
    </source>
</evidence>
<organism evidence="11 12">
    <name type="scientific">Stichopus japonicus</name>
    <name type="common">Sea cucumber</name>
    <dbReference type="NCBI Taxonomy" id="307972"/>
    <lineage>
        <taxon>Eukaryota</taxon>
        <taxon>Metazoa</taxon>
        <taxon>Echinodermata</taxon>
        <taxon>Eleutherozoa</taxon>
        <taxon>Echinozoa</taxon>
        <taxon>Holothuroidea</taxon>
        <taxon>Aspidochirotacea</taxon>
        <taxon>Aspidochirotida</taxon>
        <taxon>Stichopodidae</taxon>
        <taxon>Apostichopus</taxon>
    </lineage>
</organism>
<dbReference type="Gene3D" id="1.10.510.10">
    <property type="entry name" value="Transferase(Phosphotransferase) domain 1"/>
    <property type="match status" value="1"/>
</dbReference>
<keyword evidence="7" id="KW-0460">Magnesium</keyword>
<dbReference type="Proteomes" id="UP000230750">
    <property type="component" value="Unassembled WGS sequence"/>
</dbReference>
<dbReference type="InterPro" id="IPR000719">
    <property type="entry name" value="Prot_kinase_dom"/>
</dbReference>
<dbReference type="SUPFAM" id="SSF56112">
    <property type="entry name" value="Protein kinase-like (PK-like)"/>
    <property type="match status" value="1"/>
</dbReference>
<dbReference type="GO" id="GO:0005524">
    <property type="term" value="F:ATP binding"/>
    <property type="evidence" value="ECO:0007669"/>
    <property type="project" value="UniProtKB-KW"/>
</dbReference>
<keyword evidence="7" id="KW-0479">Metal-binding</keyword>
<keyword evidence="5" id="KW-0325">Glycoprotein</keyword>
<evidence type="ECO:0000313" key="12">
    <source>
        <dbReference type="Proteomes" id="UP000230750"/>
    </source>
</evidence>
<dbReference type="GO" id="GO:0007169">
    <property type="term" value="P:cell surface receptor protein tyrosine kinase signaling pathway"/>
    <property type="evidence" value="ECO:0007669"/>
    <property type="project" value="TreeGrafter"/>
</dbReference>
<evidence type="ECO:0000256" key="2">
    <source>
        <dbReference type="ARBA" id="ARBA00022692"/>
    </source>
</evidence>
<gene>
    <name evidence="11" type="ORF">BSL78_14104</name>
</gene>
<evidence type="ECO:0000256" key="8">
    <source>
        <dbReference type="SAM" id="Phobius"/>
    </source>
</evidence>
<dbReference type="STRING" id="307972.A0A2G8KM30"/>
<evidence type="ECO:0000256" key="4">
    <source>
        <dbReference type="ARBA" id="ARBA00023136"/>
    </source>
</evidence>
<dbReference type="InterPro" id="IPR011009">
    <property type="entry name" value="Kinase-like_dom_sf"/>
</dbReference>
<protein>
    <submittedName>
        <fullName evidence="11">Putative high affinity nerve growth factor receptor-like</fullName>
    </submittedName>
</protein>
<dbReference type="PANTHER" id="PTHR24416">
    <property type="entry name" value="TYROSINE-PROTEIN KINASE RECEPTOR"/>
    <property type="match status" value="1"/>
</dbReference>
<dbReference type="GO" id="GO:0005886">
    <property type="term" value="C:plasma membrane"/>
    <property type="evidence" value="ECO:0007669"/>
    <property type="project" value="TreeGrafter"/>
</dbReference>
<evidence type="ECO:0000313" key="11">
    <source>
        <dbReference type="EMBL" id="PIK48998.1"/>
    </source>
</evidence>
<evidence type="ECO:0000256" key="7">
    <source>
        <dbReference type="PIRSR" id="PIRSR000615-3"/>
    </source>
</evidence>
<name>A0A2G8KM30_STIJA</name>
<comment type="subcellular location">
    <subcellularLocation>
        <location evidence="1">Membrane</location>
        <topology evidence="1">Single-pass membrane protein</topology>
    </subcellularLocation>
</comment>
<keyword evidence="6" id="KW-0547">Nucleotide-binding</keyword>
<reference evidence="11 12" key="1">
    <citation type="journal article" date="2017" name="PLoS Biol.">
        <title>The sea cucumber genome provides insights into morphological evolution and visceral regeneration.</title>
        <authorList>
            <person name="Zhang X."/>
            <person name="Sun L."/>
            <person name="Yuan J."/>
            <person name="Sun Y."/>
            <person name="Gao Y."/>
            <person name="Zhang L."/>
            <person name="Li S."/>
            <person name="Dai H."/>
            <person name="Hamel J.F."/>
            <person name="Liu C."/>
            <person name="Yu Y."/>
            <person name="Liu S."/>
            <person name="Lin W."/>
            <person name="Guo K."/>
            <person name="Jin S."/>
            <person name="Xu P."/>
            <person name="Storey K.B."/>
            <person name="Huan P."/>
            <person name="Zhang T."/>
            <person name="Zhou Y."/>
            <person name="Zhang J."/>
            <person name="Lin C."/>
            <person name="Li X."/>
            <person name="Xing L."/>
            <person name="Huo D."/>
            <person name="Sun M."/>
            <person name="Wang L."/>
            <person name="Mercier A."/>
            <person name="Li F."/>
            <person name="Yang H."/>
            <person name="Xiang J."/>
        </authorList>
    </citation>
    <scope>NUCLEOTIDE SEQUENCE [LARGE SCALE GENOMIC DNA]</scope>
    <source>
        <strain evidence="11">Shaxun</strain>
        <tissue evidence="11">Muscle</tissue>
    </source>
</reference>
<evidence type="ECO:0000256" key="1">
    <source>
        <dbReference type="ARBA" id="ARBA00004167"/>
    </source>
</evidence>
<dbReference type="InterPro" id="IPR013783">
    <property type="entry name" value="Ig-like_fold"/>
</dbReference>
<dbReference type="PROSITE" id="PS50835">
    <property type="entry name" value="IG_LIKE"/>
    <property type="match status" value="1"/>
</dbReference>
<evidence type="ECO:0000256" key="6">
    <source>
        <dbReference type="PIRSR" id="PIRSR000615-2"/>
    </source>
</evidence>
<evidence type="ECO:0000256" key="3">
    <source>
        <dbReference type="ARBA" id="ARBA00022989"/>
    </source>
</evidence>
<dbReference type="PIRSF" id="PIRSF000615">
    <property type="entry name" value="TyrPK_CSF1-R"/>
    <property type="match status" value="1"/>
</dbReference>
<keyword evidence="11" id="KW-0675">Receptor</keyword>
<accession>A0A2G8KM30</accession>
<dbReference type="EMBL" id="MRZV01000487">
    <property type="protein sequence ID" value="PIK48998.1"/>
    <property type="molecule type" value="Genomic_DNA"/>
</dbReference>
<dbReference type="GO" id="GO:0046872">
    <property type="term" value="F:metal ion binding"/>
    <property type="evidence" value="ECO:0007669"/>
    <property type="project" value="UniProtKB-KW"/>
</dbReference>
<feature type="transmembrane region" description="Helical" evidence="8">
    <location>
        <begin position="237"/>
        <end position="261"/>
    </location>
</feature>
<comment type="caution">
    <text evidence="11">The sequence shown here is derived from an EMBL/GenBank/DDBJ whole genome shotgun (WGS) entry which is preliminary data.</text>
</comment>
<feature type="binding site" evidence="7">
    <location>
        <position position="454"/>
    </location>
    <ligand>
        <name>Mg(2+)</name>
        <dbReference type="ChEBI" id="CHEBI:18420"/>
    </ligand>
</feature>
<dbReference type="InterPro" id="IPR007110">
    <property type="entry name" value="Ig-like_dom"/>
</dbReference>
<dbReference type="InterPro" id="IPR001245">
    <property type="entry name" value="Ser-Thr/Tyr_kinase_cat_dom"/>
</dbReference>